<dbReference type="InterPro" id="IPR009081">
    <property type="entry name" value="PP-bd_ACP"/>
</dbReference>
<dbReference type="OMA" id="WTTPDNG"/>
<reference evidence="7" key="1">
    <citation type="journal article" date="2014" name="Genome Announc.">
        <title>Draft genome sequence of Colletotrichum sublineola, a destructive pathogen of cultivated sorghum.</title>
        <authorList>
            <person name="Baroncelli R."/>
            <person name="Sanz-Martin J.M."/>
            <person name="Rech G.E."/>
            <person name="Sukno S.A."/>
            <person name="Thon M.R."/>
        </authorList>
    </citation>
    <scope>NUCLEOTIDE SEQUENCE [LARGE SCALE GENOMIC DNA]</scope>
    <source>
        <strain evidence="7">TX430BB</strain>
    </source>
</reference>
<dbReference type="GO" id="GO:0016874">
    <property type="term" value="F:ligase activity"/>
    <property type="evidence" value="ECO:0007669"/>
    <property type="project" value="UniProtKB-KW"/>
</dbReference>
<dbReference type="Pfam" id="PF00501">
    <property type="entry name" value="AMP-binding"/>
    <property type="match status" value="1"/>
</dbReference>
<dbReference type="SUPFAM" id="SSF56801">
    <property type="entry name" value="Acetyl-CoA synthetase-like"/>
    <property type="match status" value="1"/>
</dbReference>
<dbReference type="GO" id="GO:0043041">
    <property type="term" value="P:amino acid activation for nonribosomal peptide biosynthetic process"/>
    <property type="evidence" value="ECO:0007669"/>
    <property type="project" value="TreeGrafter"/>
</dbReference>
<dbReference type="Proteomes" id="UP000027238">
    <property type="component" value="Unassembled WGS sequence"/>
</dbReference>
<dbReference type="InterPro" id="IPR001242">
    <property type="entry name" value="Condensation_dom"/>
</dbReference>
<dbReference type="EMBL" id="JMSE01000366">
    <property type="protein sequence ID" value="KDN70286.1"/>
    <property type="molecule type" value="Genomic_DNA"/>
</dbReference>
<dbReference type="Pfam" id="PF00550">
    <property type="entry name" value="PP-binding"/>
    <property type="match status" value="2"/>
</dbReference>
<keyword evidence="7" id="KW-1185">Reference proteome</keyword>
<dbReference type="HOGENOM" id="CLU_000022_0_5_1"/>
<evidence type="ECO:0000256" key="3">
    <source>
        <dbReference type="ARBA" id="ARBA00022598"/>
    </source>
</evidence>
<dbReference type="NCBIfam" id="TIGR01733">
    <property type="entry name" value="AA-adenyl-dom"/>
    <property type="match status" value="1"/>
</dbReference>
<evidence type="ECO:0000256" key="4">
    <source>
        <dbReference type="ARBA" id="ARBA00029454"/>
    </source>
</evidence>
<evidence type="ECO:0000313" key="7">
    <source>
        <dbReference type="Proteomes" id="UP000027238"/>
    </source>
</evidence>
<dbReference type="SUPFAM" id="SSF52777">
    <property type="entry name" value="CoA-dependent acyltransferases"/>
    <property type="match status" value="4"/>
</dbReference>
<sequence>MAASVALQVLAGALRVHPETIDKSANFTSHGGDSISALRFAMECRNRGVSVPVDAVLSSPSIAHILQQCRQISTTLSTPSSTDNRQHFHGNDAVDYLSARPRKRYRTKSFERSMIGNTADGQRKKHINLLDPYPMGHDGLRHVATETADLCGADETAHELSETQMSLVHGSMETPGTNIIYYCEVHLPHHINRLKEAWKQVSKAEPIFSTTYLSPEDARPIRPRIHWREFVVSEWSAYQGALSAARGPGLPWPDNTGGIDFDLRFTLLQYEASSPAESQTAVIWAVHHALIDGWSAGILVRKVHAVASGHVVKPGPSYASLLSLRQQLRLSRKAEGDAFWAQQKDKLAVARDELLLERITAGAGTRASGRDPHIEIRLSTEEHACLMAAAQSCAVTPAAFFYSAWAICLGLYTDSNNVVIGTVMLGRNLGLPGIFEAIGPMFNTIPLQVDLCWEAQARDLVKDVFDRMQRLSRYSWTTPDNGFRPRTGNVMAMTSSLQSWVEGSGCIGTPSFWHTSNLPLNAVFKDDASSMTLQYSADRYTRSAMVGLADLFRTSLMTLCQTEATLSSADLVLKSCGENLGRIGNWNSPTTTASSVTEDLVTLFERAVASHPSALAIVQGGHEISYTELEVLTGQVAQVLADIIAPQEVVAVHADGSMNWIIAIYGILRAGGVYCPLDKTYPQHYRDSLFAASTARIFLATNADSVSWRPATAKTVLDVADVLESRGAAAQYLSAAPTSYPSREKPQCQDIAYLCFTSGSTGKPKGVMCTHQGLVAFESDFEVRLRSSVGTRIAQVMSVAFDGAIHEIFSALSYSATLVLREEGEEARFSHLKTVDSAILTPSLASVLNPDDFPRLKTVYLVGEIIPRTVCDTWAAKKVVYNMYGPTEATCGATIKRLRSGESITIGGPNPSTRIYILDHRGRLAPPERSGEIYLGGVQVAQGYIGLPELSAERFLPDPYHGQGEFMYRTGDRGYWNEDGDIVMLGRMDRQIKLQGFRVNLEDIEARILHSCGEGYGASAVAVTNRNNNLVCVIQSTSTDISGMRDAICDALPAFAVPRYISVVRELPMTPNMKVDYRAIADGANAMTEGTQMVDRNQERASDTKTEVAIAAVWRQVLDLSTEHSIGPEDNFTHLGGGSLQQLQVAARLTSMFGAKITLGTIVTRPTLRKLAATIDEILDEIPEFSSSSFSSFTTASLKSCNEEDNRLGQCEPTPMEREWWRKSQLDHGTSSFNVSWLAHYDGSIINEVRMVEAWNSVLERYAIFRARYVVDSEHGLQRRLSSSSPRVKRRGSVDVYKELNRPFNLASRPPVRVTVTHDTIIAVWSHIVCDYTTLNIILDEVAAAYQKGTDFCARLVQPCYQRVVPEATCLDFWSQYMDGVNHDRHAYLGNGAERVTYGGRSMMGQVSIPLWHRIESRLSHSDLSLQQLLVAAVGVAVSAENDLVDVVLGVPFLGRRTEKDMKAIGLYLEPMPVRVHHGEATTPLGSYVDAVRSSFQGALAHACPWGQLVEHLSVDSEAMLPNHPLFDCVVSFHDARRQTSKRNSHRSHSPWDKSRWGEGLEPRLAWSDGAKFKIMVECLAYDYDTLLMRIEYDTTCYSAGNDAQGQGRIEAVRHLILTAMDAIVTRDNLSFGDLRHELGALWQAEKDCGFKLGRDTNMRLLDRREDFFLECFSHPNTAPGDNDQQL</sequence>
<comment type="similarity">
    <text evidence="4">Belongs to the NRP synthetase family.</text>
</comment>
<dbReference type="Gene3D" id="1.10.1200.10">
    <property type="entry name" value="ACP-like"/>
    <property type="match status" value="2"/>
</dbReference>
<keyword evidence="1" id="KW-0596">Phosphopantetheine</keyword>
<evidence type="ECO:0000259" key="5">
    <source>
        <dbReference type="PROSITE" id="PS50075"/>
    </source>
</evidence>
<dbReference type="InterPro" id="IPR042099">
    <property type="entry name" value="ANL_N_sf"/>
</dbReference>
<dbReference type="STRING" id="1173701.A0A066XWZ0"/>
<dbReference type="eggNOG" id="KOG1178">
    <property type="taxonomic scope" value="Eukaryota"/>
</dbReference>
<proteinExistence type="inferred from homology"/>
<dbReference type="InterPro" id="IPR045851">
    <property type="entry name" value="AMP-bd_C_sf"/>
</dbReference>
<dbReference type="InterPro" id="IPR036736">
    <property type="entry name" value="ACP-like_sf"/>
</dbReference>
<evidence type="ECO:0000313" key="6">
    <source>
        <dbReference type="EMBL" id="KDN70286.1"/>
    </source>
</evidence>
<dbReference type="GO" id="GO:0031177">
    <property type="term" value="F:phosphopantetheine binding"/>
    <property type="evidence" value="ECO:0007669"/>
    <property type="project" value="InterPro"/>
</dbReference>
<dbReference type="PROSITE" id="PS50075">
    <property type="entry name" value="CARRIER"/>
    <property type="match status" value="2"/>
</dbReference>
<dbReference type="InterPro" id="IPR023213">
    <property type="entry name" value="CAT-like_dom_sf"/>
</dbReference>
<dbReference type="Gene3D" id="3.30.559.30">
    <property type="entry name" value="Nonribosomal peptide synthetase, condensation domain"/>
    <property type="match status" value="2"/>
</dbReference>
<dbReference type="SMART" id="SM00823">
    <property type="entry name" value="PKS_PP"/>
    <property type="match status" value="2"/>
</dbReference>
<gene>
    <name evidence="6" type="ORF">CSUB01_11975</name>
</gene>
<keyword evidence="2" id="KW-0597">Phosphoprotein</keyword>
<dbReference type="CDD" id="cd19537">
    <property type="entry name" value="C_NRPS-like"/>
    <property type="match status" value="1"/>
</dbReference>
<accession>A0A066XWZ0</accession>
<dbReference type="GO" id="GO:0005737">
    <property type="term" value="C:cytoplasm"/>
    <property type="evidence" value="ECO:0007669"/>
    <property type="project" value="TreeGrafter"/>
</dbReference>
<keyword evidence="3 6" id="KW-0436">Ligase</keyword>
<dbReference type="SUPFAM" id="SSF47336">
    <property type="entry name" value="ACP-like"/>
    <property type="match status" value="2"/>
</dbReference>
<dbReference type="PANTHER" id="PTHR45527:SF11">
    <property type="entry name" value="NONRIBOSOMAL PEPTIDE SYNTHETASE 5"/>
    <property type="match status" value="1"/>
</dbReference>
<name>A0A066XWZ0_COLSU</name>
<dbReference type="InterPro" id="IPR020806">
    <property type="entry name" value="PKS_PP-bd"/>
</dbReference>
<organism evidence="6 7">
    <name type="scientific">Colletotrichum sublineola</name>
    <name type="common">Sorghum anthracnose fungus</name>
    <dbReference type="NCBI Taxonomy" id="1173701"/>
    <lineage>
        <taxon>Eukaryota</taxon>
        <taxon>Fungi</taxon>
        <taxon>Dikarya</taxon>
        <taxon>Ascomycota</taxon>
        <taxon>Pezizomycotina</taxon>
        <taxon>Sordariomycetes</taxon>
        <taxon>Hypocreomycetidae</taxon>
        <taxon>Glomerellales</taxon>
        <taxon>Glomerellaceae</taxon>
        <taxon>Colletotrichum</taxon>
        <taxon>Colletotrichum graminicola species complex</taxon>
    </lineage>
</organism>
<feature type="domain" description="Carrier" evidence="5">
    <location>
        <begin position="1"/>
        <end position="73"/>
    </location>
</feature>
<dbReference type="OrthoDB" id="416786at2759"/>
<dbReference type="InterPro" id="IPR000873">
    <property type="entry name" value="AMP-dep_synth/lig_dom"/>
</dbReference>
<dbReference type="Gene3D" id="3.30.300.30">
    <property type="match status" value="1"/>
</dbReference>
<dbReference type="PROSITE" id="PS00455">
    <property type="entry name" value="AMP_BINDING"/>
    <property type="match status" value="1"/>
</dbReference>
<dbReference type="GO" id="GO:0044550">
    <property type="term" value="P:secondary metabolite biosynthetic process"/>
    <property type="evidence" value="ECO:0007669"/>
    <property type="project" value="TreeGrafter"/>
</dbReference>
<evidence type="ECO:0000256" key="2">
    <source>
        <dbReference type="ARBA" id="ARBA00022553"/>
    </source>
</evidence>
<dbReference type="PANTHER" id="PTHR45527">
    <property type="entry name" value="NONRIBOSOMAL PEPTIDE SYNTHETASE"/>
    <property type="match status" value="1"/>
</dbReference>
<dbReference type="InterPro" id="IPR010071">
    <property type="entry name" value="AA_adenyl_dom"/>
</dbReference>
<dbReference type="Gene3D" id="3.30.559.10">
    <property type="entry name" value="Chloramphenicol acetyltransferase-like domain"/>
    <property type="match status" value="2"/>
</dbReference>
<protein>
    <submittedName>
        <fullName evidence="6">Putative D-alanine-poly(Phosphoribitol) ligase subunit 1</fullName>
    </submittedName>
</protein>
<evidence type="ECO:0000256" key="1">
    <source>
        <dbReference type="ARBA" id="ARBA00022450"/>
    </source>
</evidence>
<dbReference type="Pfam" id="PF00668">
    <property type="entry name" value="Condensation"/>
    <property type="match status" value="2"/>
</dbReference>
<dbReference type="InterPro" id="IPR020845">
    <property type="entry name" value="AMP-binding_CS"/>
</dbReference>
<dbReference type="Gene3D" id="3.40.50.12780">
    <property type="entry name" value="N-terminal domain of ligase-like"/>
    <property type="match status" value="1"/>
</dbReference>
<feature type="domain" description="Carrier" evidence="5">
    <location>
        <begin position="1101"/>
        <end position="1179"/>
    </location>
</feature>
<comment type="caution">
    <text evidence="6">The sequence shown here is derived from an EMBL/GenBank/DDBJ whole genome shotgun (WGS) entry which is preliminary data.</text>
</comment>